<dbReference type="PIRSF" id="PIRSF000429">
    <property type="entry name" value="Ac-CoA_Ac_transf"/>
    <property type="match status" value="1"/>
</dbReference>
<dbReference type="CDD" id="cd00829">
    <property type="entry name" value="SCP-x_thiolase"/>
    <property type="match status" value="1"/>
</dbReference>
<name>A0A9X8D4R0_9BURK</name>
<evidence type="ECO:0000313" key="5">
    <source>
        <dbReference type="Proteomes" id="UP000265619"/>
    </source>
</evidence>
<reference evidence="4 5" key="1">
    <citation type="submission" date="2018-09" db="EMBL/GenBank/DDBJ databases">
        <title>Acidovorax cavernicola nov. sp. isolated from Gruta de las Maravillas (Aracena, Spain).</title>
        <authorList>
            <person name="Jurado V."/>
            <person name="Gutierrez-Patricio S."/>
            <person name="Gonzalez-Pimentel J.L."/>
            <person name="Miller A.Z."/>
            <person name="Laiz L."/>
            <person name="Saiz-Jimenez C."/>
        </authorList>
    </citation>
    <scope>NUCLEOTIDE SEQUENCE [LARGE SCALE GENOMIC DNA]</scope>
    <source>
        <strain evidence="4 5">1011MAR4D40.2</strain>
    </source>
</reference>
<dbReference type="GO" id="GO:0003988">
    <property type="term" value="F:acetyl-CoA C-acyltransferase activity"/>
    <property type="evidence" value="ECO:0007669"/>
    <property type="project" value="UniProtKB-ARBA"/>
</dbReference>
<dbReference type="Proteomes" id="UP000265619">
    <property type="component" value="Unassembled WGS sequence"/>
</dbReference>
<gene>
    <name evidence="4" type="ORF">D3H34_14085</name>
</gene>
<dbReference type="NCBIfam" id="NF006102">
    <property type="entry name" value="PRK08256.1"/>
    <property type="match status" value="1"/>
</dbReference>
<dbReference type="OrthoDB" id="9785768at2"/>
<dbReference type="PANTHER" id="PTHR42870">
    <property type="entry name" value="ACETYL-COA C-ACETYLTRANSFERASE"/>
    <property type="match status" value="1"/>
</dbReference>
<dbReference type="Pfam" id="PF22691">
    <property type="entry name" value="Thiolase_C_1"/>
    <property type="match status" value="1"/>
</dbReference>
<dbReference type="InterPro" id="IPR002155">
    <property type="entry name" value="Thiolase"/>
</dbReference>
<accession>A0A9X8D4R0</accession>
<sequence>MTQQTLIAGVGMVPFVRPGRSEAYDVMAEKAVRAALADAGLDYALVEQAFASFVYGDSCSGERALYRVGITGIPITNVNNNCASGSSALFLARQAVLSGVSECALAVGFEEMRPGALDRIFPTHADPLEHHRASVIAAMGLSEEEQALPPALLMFGSQLEWAARELELSDEVFARVAVKARTHARHNPFAIFRDPLTVDEVLAAPTVWGRLRKLYACAPSCGAAAVIVCSPEFARRHGLRTDVAILAHEMGSDIASDLTPPNVPDALSRAATQRVAQRAYARAGVDPMDIDVAELHDCFVSNELLSYAALGFCAEEELTGFVREGRNTYGGQVVVCPSGGLLSKGHPLGATGLAQITELTTQLRGQAGVRQVEGARLALQHNGGLGTAVSVAILQRRD</sequence>
<feature type="domain" description="Thiolase N-terminal" evidence="2">
    <location>
        <begin position="20"/>
        <end position="229"/>
    </location>
</feature>
<evidence type="ECO:0000259" key="2">
    <source>
        <dbReference type="Pfam" id="PF00108"/>
    </source>
</evidence>
<dbReference type="SUPFAM" id="SSF53901">
    <property type="entry name" value="Thiolase-like"/>
    <property type="match status" value="1"/>
</dbReference>
<proteinExistence type="predicted"/>
<comment type="caution">
    <text evidence="4">The sequence shown here is derived from an EMBL/GenBank/DDBJ whole genome shotgun (WGS) entry which is preliminary data.</text>
</comment>
<dbReference type="EMBL" id="QXMN01000015">
    <property type="protein sequence ID" value="RIX79598.1"/>
    <property type="molecule type" value="Genomic_DNA"/>
</dbReference>
<dbReference type="RefSeq" id="WP_119554134.1">
    <property type="nucleotide sequence ID" value="NZ_QXMN01000015.1"/>
</dbReference>
<feature type="domain" description="Thiolase C-terminal" evidence="3">
    <location>
        <begin position="265"/>
        <end position="396"/>
    </location>
</feature>
<dbReference type="PROSITE" id="PS00098">
    <property type="entry name" value="THIOLASE_1"/>
    <property type="match status" value="1"/>
</dbReference>
<evidence type="ECO:0000256" key="1">
    <source>
        <dbReference type="ARBA" id="ARBA00022679"/>
    </source>
</evidence>
<evidence type="ECO:0000259" key="3">
    <source>
        <dbReference type="Pfam" id="PF22691"/>
    </source>
</evidence>
<dbReference type="InterPro" id="IPR055140">
    <property type="entry name" value="Thiolase_C_2"/>
</dbReference>
<dbReference type="InterPro" id="IPR020616">
    <property type="entry name" value="Thiolase_N"/>
</dbReference>
<evidence type="ECO:0000313" key="4">
    <source>
        <dbReference type="EMBL" id="RIX79598.1"/>
    </source>
</evidence>
<dbReference type="InterPro" id="IPR020615">
    <property type="entry name" value="Thiolase_acyl_enz_int_AS"/>
</dbReference>
<dbReference type="PANTHER" id="PTHR42870:SF1">
    <property type="entry name" value="NON-SPECIFIC LIPID-TRANSFER PROTEIN-LIKE 2"/>
    <property type="match status" value="1"/>
</dbReference>
<dbReference type="Pfam" id="PF00108">
    <property type="entry name" value="Thiolase_N"/>
    <property type="match status" value="1"/>
</dbReference>
<protein>
    <submittedName>
        <fullName evidence="4">Lipid-transfer protein</fullName>
    </submittedName>
</protein>
<dbReference type="InterPro" id="IPR016039">
    <property type="entry name" value="Thiolase-like"/>
</dbReference>
<keyword evidence="1" id="KW-0808">Transferase</keyword>
<organism evidence="4 5">
    <name type="scientific">Acidovorax cavernicola</name>
    <dbReference type="NCBI Taxonomy" id="1675792"/>
    <lineage>
        <taxon>Bacteria</taxon>
        <taxon>Pseudomonadati</taxon>
        <taxon>Pseudomonadota</taxon>
        <taxon>Betaproteobacteria</taxon>
        <taxon>Burkholderiales</taxon>
        <taxon>Comamonadaceae</taxon>
        <taxon>Acidovorax</taxon>
    </lineage>
</organism>
<keyword evidence="5" id="KW-1185">Reference proteome</keyword>
<dbReference type="Gene3D" id="3.40.47.10">
    <property type="match status" value="1"/>
</dbReference>
<dbReference type="AlphaFoldDB" id="A0A9X8D4R0"/>